<evidence type="ECO:0000313" key="1">
    <source>
        <dbReference type="EMBL" id="GHO41945.1"/>
    </source>
</evidence>
<comment type="caution">
    <text evidence="1">The sequence shown here is derived from an EMBL/GenBank/DDBJ whole genome shotgun (WGS) entry which is preliminary data.</text>
</comment>
<dbReference type="EMBL" id="BNJF01000001">
    <property type="protein sequence ID" value="GHO41945.1"/>
    <property type="molecule type" value="Genomic_DNA"/>
</dbReference>
<protein>
    <submittedName>
        <fullName evidence="1">Uncharacterized protein</fullName>
    </submittedName>
</protein>
<reference evidence="1" key="1">
    <citation type="submission" date="2020-10" db="EMBL/GenBank/DDBJ databases">
        <title>Taxonomic study of unclassified bacteria belonging to the class Ktedonobacteria.</title>
        <authorList>
            <person name="Yabe S."/>
            <person name="Wang C.M."/>
            <person name="Zheng Y."/>
            <person name="Sakai Y."/>
            <person name="Cavaletti L."/>
            <person name="Monciardini P."/>
            <person name="Donadio S."/>
        </authorList>
    </citation>
    <scope>NUCLEOTIDE SEQUENCE</scope>
    <source>
        <strain evidence="1">SOSP1-1</strain>
    </source>
</reference>
<dbReference type="AlphaFoldDB" id="A0A8J3MR47"/>
<evidence type="ECO:0000313" key="2">
    <source>
        <dbReference type="Proteomes" id="UP000612362"/>
    </source>
</evidence>
<name>A0A8J3MR47_9CHLR</name>
<organism evidence="1 2">
    <name type="scientific">Ktedonospora formicarum</name>
    <dbReference type="NCBI Taxonomy" id="2778364"/>
    <lineage>
        <taxon>Bacteria</taxon>
        <taxon>Bacillati</taxon>
        <taxon>Chloroflexota</taxon>
        <taxon>Ktedonobacteria</taxon>
        <taxon>Ktedonobacterales</taxon>
        <taxon>Ktedonobacteraceae</taxon>
        <taxon>Ktedonospora</taxon>
    </lineage>
</organism>
<sequence length="76" mass="8771">MEANGQFTSRLLQRPPLRLSDQDMWKNHYGDEQGPGHLTSELTNQQAAIFGGNDQWVHIPKYRSTLIQRQVQIIPL</sequence>
<dbReference type="Proteomes" id="UP000612362">
    <property type="component" value="Unassembled WGS sequence"/>
</dbReference>
<keyword evidence="2" id="KW-1185">Reference proteome</keyword>
<gene>
    <name evidence="1" type="ORF">KSX_01080</name>
</gene>
<accession>A0A8J3MR47</accession>
<proteinExistence type="predicted"/>